<sequence length="29" mass="3303">MHGDIDGVCQIRVLRLFSNDVSELIDLMI</sequence>
<organism evidence="1">
    <name type="scientific">Arundo donax</name>
    <name type="common">Giant reed</name>
    <name type="synonym">Donax arundinaceus</name>
    <dbReference type="NCBI Taxonomy" id="35708"/>
    <lineage>
        <taxon>Eukaryota</taxon>
        <taxon>Viridiplantae</taxon>
        <taxon>Streptophyta</taxon>
        <taxon>Embryophyta</taxon>
        <taxon>Tracheophyta</taxon>
        <taxon>Spermatophyta</taxon>
        <taxon>Magnoliopsida</taxon>
        <taxon>Liliopsida</taxon>
        <taxon>Poales</taxon>
        <taxon>Poaceae</taxon>
        <taxon>PACMAD clade</taxon>
        <taxon>Arundinoideae</taxon>
        <taxon>Arundineae</taxon>
        <taxon>Arundo</taxon>
    </lineage>
</organism>
<reference evidence="1" key="1">
    <citation type="submission" date="2014-09" db="EMBL/GenBank/DDBJ databases">
        <authorList>
            <person name="Magalhaes I.L.F."/>
            <person name="Oliveira U."/>
            <person name="Santos F.R."/>
            <person name="Vidigal T.H.D.A."/>
            <person name="Brescovit A.D."/>
            <person name="Santos A.J."/>
        </authorList>
    </citation>
    <scope>NUCLEOTIDE SEQUENCE</scope>
    <source>
        <tissue evidence="1">Shoot tissue taken approximately 20 cm above the soil surface</tissue>
    </source>
</reference>
<proteinExistence type="predicted"/>
<dbReference type="EMBL" id="GBRH01242428">
    <property type="protein sequence ID" value="JAD55467.1"/>
    <property type="molecule type" value="Transcribed_RNA"/>
</dbReference>
<accession>A0A0A9B850</accession>
<name>A0A0A9B850_ARUDO</name>
<protein>
    <submittedName>
        <fullName evidence="1">Uncharacterized protein</fullName>
    </submittedName>
</protein>
<evidence type="ECO:0000313" key="1">
    <source>
        <dbReference type="EMBL" id="JAD55467.1"/>
    </source>
</evidence>
<reference evidence="1" key="2">
    <citation type="journal article" date="2015" name="Data Brief">
        <title>Shoot transcriptome of the giant reed, Arundo donax.</title>
        <authorList>
            <person name="Barrero R.A."/>
            <person name="Guerrero F.D."/>
            <person name="Moolhuijzen P."/>
            <person name="Goolsby J.A."/>
            <person name="Tidwell J."/>
            <person name="Bellgard S.E."/>
            <person name="Bellgard M.I."/>
        </authorList>
    </citation>
    <scope>NUCLEOTIDE SEQUENCE</scope>
    <source>
        <tissue evidence="1">Shoot tissue taken approximately 20 cm above the soil surface</tissue>
    </source>
</reference>
<dbReference type="AlphaFoldDB" id="A0A0A9B850"/>